<evidence type="ECO:0000313" key="4">
    <source>
        <dbReference type="Proteomes" id="UP001152803"/>
    </source>
</evidence>
<dbReference type="InterPro" id="IPR010326">
    <property type="entry name" value="EXOC3/Sec6"/>
</dbReference>
<dbReference type="GO" id="GO:0006887">
    <property type="term" value="P:exocytosis"/>
    <property type="evidence" value="ECO:0007669"/>
    <property type="project" value="InterPro"/>
</dbReference>
<evidence type="ECO:0000256" key="1">
    <source>
        <dbReference type="ARBA" id="ARBA00009447"/>
    </source>
</evidence>
<comment type="similarity">
    <text evidence="1">Belongs to the SEC6 family.</text>
</comment>
<name>A0A9Q1HZF7_CONCO</name>
<evidence type="ECO:0008006" key="5">
    <source>
        <dbReference type="Google" id="ProtNLM"/>
    </source>
</evidence>
<organism evidence="3 4">
    <name type="scientific">Conger conger</name>
    <name type="common">Conger eel</name>
    <name type="synonym">Muraena conger</name>
    <dbReference type="NCBI Taxonomy" id="82655"/>
    <lineage>
        <taxon>Eukaryota</taxon>
        <taxon>Metazoa</taxon>
        <taxon>Chordata</taxon>
        <taxon>Craniata</taxon>
        <taxon>Vertebrata</taxon>
        <taxon>Euteleostomi</taxon>
        <taxon>Actinopterygii</taxon>
        <taxon>Neopterygii</taxon>
        <taxon>Teleostei</taxon>
        <taxon>Anguilliformes</taxon>
        <taxon>Congridae</taxon>
        <taxon>Conger</taxon>
    </lineage>
</organism>
<sequence>MKDFRRGFFSCGQRNTRDHPAEEVMTLKDDNGNGEAALEQPSVTPGAENHKQGKYKIKLPKFKKGLRTPKAAIETVESPSPIDHSAGEVMTLKDDNGSGEAALEQPSVAPDAENHKHGKYKIKLPKFKKGPRTTKAAIDTVECPSPKELSFEENIKEGCLKEAGHQLITREESLFQPGAWQEAVEGREKEEDELQKDYESLLVEVWLAIHKSFSAKPGELEALRSAVSAIMQEEKQDQRWQEEAGVEAPEWRPRQCRHTHDTILKVMTEKRMDCMEDMAIAERLSSSLKEEICKMGKQLHADLLKVAQDVKVCYPTEFNVCNTYARLYHQAFSSRLVKMAEFDLDVEDLIYLLCWVHNYYPNDVLKHKELEKDIDCEALGPLLPEAVARPLEDKYLSKKESQVGMWVSSALKKEEDSWRSSLLTELILDSYYFSPIAIDVIQVVDAAVKETKTIFGDLSRAQRIMCQLEIFLIRYKKSLEEFLEVKHVNTNAVIKANLPSIEQFKEYLEKSKDLLPVETYKTCLTILEDMENGAYGHFLHIIHAKLKVQYKQLWTQAWLEEGSWQLVELLESHIWDYGDLKPTCRQELASRLHVQVIVEYVTRMMKGKVKLKDKEQQDVAASLLCEDSKKINIVFIEAGSKETWLQDILPNIAEVLRLQDPGSIQLEVITLTQHYPDLSDKHISTLLRLKSLPNVDIKRIKESLAVNRSSGTPGNTHSFFSRVKLPKWPTKI</sequence>
<accession>A0A9Q1HZF7</accession>
<dbReference type="GO" id="GO:0000145">
    <property type="term" value="C:exocyst"/>
    <property type="evidence" value="ECO:0007669"/>
    <property type="project" value="InterPro"/>
</dbReference>
<dbReference type="GO" id="GO:0000149">
    <property type="term" value="F:SNARE binding"/>
    <property type="evidence" value="ECO:0007669"/>
    <property type="project" value="TreeGrafter"/>
</dbReference>
<dbReference type="PANTHER" id="PTHR21292:SF4">
    <property type="entry name" value="TUMOR NECROSIS FACTOR ALPHA-INDUCED PROTEIN 2"/>
    <property type="match status" value="1"/>
</dbReference>
<dbReference type="InterPro" id="IPR042532">
    <property type="entry name" value="EXOC3/Sec6_C"/>
</dbReference>
<dbReference type="Gene3D" id="1.10.357.70">
    <property type="entry name" value="Exocyst complex component Sec6, C-terminal domain"/>
    <property type="match status" value="1"/>
</dbReference>
<dbReference type="Proteomes" id="UP001152803">
    <property type="component" value="Unassembled WGS sequence"/>
</dbReference>
<evidence type="ECO:0000313" key="3">
    <source>
        <dbReference type="EMBL" id="KAJ8274849.1"/>
    </source>
</evidence>
<dbReference type="GO" id="GO:0051601">
    <property type="term" value="P:exocyst localization"/>
    <property type="evidence" value="ECO:0007669"/>
    <property type="project" value="TreeGrafter"/>
</dbReference>
<dbReference type="Pfam" id="PF06046">
    <property type="entry name" value="Sec6"/>
    <property type="match status" value="1"/>
</dbReference>
<dbReference type="PANTHER" id="PTHR21292">
    <property type="entry name" value="EXOCYST COMPLEX COMPONENT SEC6-RELATED"/>
    <property type="match status" value="1"/>
</dbReference>
<protein>
    <recommendedName>
        <fullName evidence="5">Tumor necrosis factor alpha-induced protein 2</fullName>
    </recommendedName>
</protein>
<keyword evidence="4" id="KW-1185">Reference proteome</keyword>
<feature type="compositionally biased region" description="Basic and acidic residues" evidence="2">
    <location>
        <begin position="15"/>
        <end position="31"/>
    </location>
</feature>
<gene>
    <name evidence="3" type="ORF">COCON_G00094740</name>
</gene>
<dbReference type="AlphaFoldDB" id="A0A9Q1HZF7"/>
<feature type="region of interest" description="Disordered" evidence="2">
    <location>
        <begin position="1"/>
        <end position="53"/>
    </location>
</feature>
<dbReference type="OrthoDB" id="190098at2759"/>
<comment type="caution">
    <text evidence="3">The sequence shown here is derived from an EMBL/GenBank/DDBJ whole genome shotgun (WGS) entry which is preliminary data.</text>
</comment>
<evidence type="ECO:0000256" key="2">
    <source>
        <dbReference type="SAM" id="MobiDB-lite"/>
    </source>
</evidence>
<proteinExistence type="inferred from homology"/>
<dbReference type="EMBL" id="JAFJMO010000006">
    <property type="protein sequence ID" value="KAJ8274849.1"/>
    <property type="molecule type" value="Genomic_DNA"/>
</dbReference>
<feature type="region of interest" description="Disordered" evidence="2">
    <location>
        <begin position="74"/>
        <end position="118"/>
    </location>
</feature>
<reference evidence="3" key="1">
    <citation type="journal article" date="2023" name="Science">
        <title>Genome structures resolve the early diversification of teleost fishes.</title>
        <authorList>
            <person name="Parey E."/>
            <person name="Louis A."/>
            <person name="Montfort J."/>
            <person name="Bouchez O."/>
            <person name="Roques C."/>
            <person name="Iampietro C."/>
            <person name="Lluch J."/>
            <person name="Castinel A."/>
            <person name="Donnadieu C."/>
            <person name="Desvignes T."/>
            <person name="Floi Bucao C."/>
            <person name="Jouanno E."/>
            <person name="Wen M."/>
            <person name="Mejri S."/>
            <person name="Dirks R."/>
            <person name="Jansen H."/>
            <person name="Henkel C."/>
            <person name="Chen W.J."/>
            <person name="Zahm M."/>
            <person name="Cabau C."/>
            <person name="Klopp C."/>
            <person name="Thompson A.W."/>
            <person name="Robinson-Rechavi M."/>
            <person name="Braasch I."/>
            <person name="Lecointre G."/>
            <person name="Bobe J."/>
            <person name="Postlethwait J.H."/>
            <person name="Berthelot C."/>
            <person name="Roest Crollius H."/>
            <person name="Guiguen Y."/>
        </authorList>
    </citation>
    <scope>NUCLEOTIDE SEQUENCE</scope>
    <source>
        <strain evidence="3">Concon-B</strain>
    </source>
</reference>